<dbReference type="NCBIfam" id="TIGR00423">
    <property type="entry name" value="CofH family radical SAM protein"/>
    <property type="match status" value="1"/>
</dbReference>
<dbReference type="PANTHER" id="PTHR43076:SF1">
    <property type="entry name" value="LIPOYL SYNTHASE 2"/>
    <property type="match status" value="1"/>
</dbReference>
<dbReference type="SMART" id="SM00729">
    <property type="entry name" value="Elp3"/>
    <property type="match status" value="1"/>
</dbReference>
<dbReference type="GO" id="GO:0046872">
    <property type="term" value="F:metal ion binding"/>
    <property type="evidence" value="ECO:0007669"/>
    <property type="project" value="UniProtKB-KW"/>
</dbReference>
<evidence type="ECO:0000256" key="1">
    <source>
        <dbReference type="ARBA" id="ARBA00001966"/>
    </source>
</evidence>
<reference evidence="12" key="1">
    <citation type="journal article" date="2014" name="Genome Biol. Evol.">
        <title>Pangenome evidence for extensive interdomain horizontal transfer affecting lineage core and shell genes in uncultured planktonic thaumarchaeota and euryarchaeota.</title>
        <authorList>
            <person name="Deschamps P."/>
            <person name="Zivanovic Y."/>
            <person name="Moreira D."/>
            <person name="Rodriguez-Valera F."/>
            <person name="Lopez-Garcia P."/>
        </authorList>
    </citation>
    <scope>NUCLEOTIDE SEQUENCE</scope>
</reference>
<feature type="domain" description="Radical SAM core" evidence="11">
    <location>
        <begin position="69"/>
        <end position="307"/>
    </location>
</feature>
<dbReference type="InterPro" id="IPR045567">
    <property type="entry name" value="CofH/MnqC-like_C"/>
</dbReference>
<comment type="pathway">
    <text evidence="2">Cofactor biosynthesis; coenzyme F0 biosynthesis.</text>
</comment>
<dbReference type="SFLD" id="SFLDG01388">
    <property type="entry name" value="7_8-didemethyl-8-hydroxy-5-dea"/>
    <property type="match status" value="1"/>
</dbReference>
<dbReference type="InterPro" id="IPR006638">
    <property type="entry name" value="Elp3/MiaA/NifB-like_rSAM"/>
</dbReference>
<accession>A0A075FS18</accession>
<keyword evidence="7" id="KW-0479">Metal-binding</keyword>
<protein>
    <recommendedName>
        <fullName evidence="3">5-amino-6-(D-ribitylamino)uracil--L-tyrosine 4-hydroxyphenyl transferase</fullName>
        <ecNumber evidence="3">2.5.1.147</ecNumber>
    </recommendedName>
</protein>
<dbReference type="InterPro" id="IPR013785">
    <property type="entry name" value="Aldolase_TIM"/>
</dbReference>
<keyword evidence="8" id="KW-0408">Iron</keyword>
<dbReference type="UniPathway" id="UPA00072"/>
<keyword evidence="4" id="KW-0004">4Fe-4S</keyword>
<dbReference type="SFLD" id="SFLDG01389">
    <property type="entry name" value="menaquinone_synthsis_involved"/>
    <property type="match status" value="2"/>
</dbReference>
<dbReference type="SFLD" id="SFLDF00342">
    <property type="entry name" value="cyclic_dehypoxanthine_futalosi"/>
    <property type="match status" value="1"/>
</dbReference>
<comment type="catalytic activity">
    <reaction evidence="10">
        <text>5-amino-6-(D-ribitylamino)uracil + L-tyrosine + S-adenosyl-L-methionine = 5-amino-5-(4-hydroxybenzyl)-6-(D-ribitylimino)-5,6-dihydrouracil + 2-iminoacetate + 5'-deoxyadenosine + L-methionine + H(+)</text>
        <dbReference type="Rhea" id="RHEA:55200"/>
        <dbReference type="ChEBI" id="CHEBI:15378"/>
        <dbReference type="ChEBI" id="CHEBI:15934"/>
        <dbReference type="ChEBI" id="CHEBI:17319"/>
        <dbReference type="ChEBI" id="CHEBI:57844"/>
        <dbReference type="ChEBI" id="CHEBI:58315"/>
        <dbReference type="ChEBI" id="CHEBI:59789"/>
        <dbReference type="ChEBI" id="CHEBI:77846"/>
        <dbReference type="ChEBI" id="CHEBI:85936"/>
        <dbReference type="EC" id="2.5.1.147"/>
    </reaction>
</comment>
<evidence type="ECO:0000256" key="2">
    <source>
        <dbReference type="ARBA" id="ARBA00004712"/>
    </source>
</evidence>
<keyword evidence="5" id="KW-0808">Transferase</keyword>
<dbReference type="CDD" id="cd01335">
    <property type="entry name" value="Radical_SAM"/>
    <property type="match status" value="1"/>
</dbReference>
<evidence type="ECO:0000256" key="10">
    <source>
        <dbReference type="ARBA" id="ARBA00048468"/>
    </source>
</evidence>
<comment type="cofactor">
    <cofactor evidence="1">
        <name>[4Fe-4S] cluster</name>
        <dbReference type="ChEBI" id="CHEBI:49883"/>
    </cofactor>
</comment>
<name>A0A075FS18_9ARCH</name>
<dbReference type="InterPro" id="IPR034405">
    <property type="entry name" value="F420"/>
</dbReference>
<keyword evidence="6" id="KW-0949">S-adenosyl-L-methionine</keyword>
<dbReference type="GO" id="GO:0141093">
    <property type="term" value="F:5-amino-6-(D-ribitylamino)uracil--L-tyrosine 4-hydroxyphenyl transferase activity"/>
    <property type="evidence" value="ECO:0007669"/>
    <property type="project" value="UniProtKB-EC"/>
</dbReference>
<dbReference type="Pfam" id="PF19288">
    <property type="entry name" value="CofH_C"/>
    <property type="match status" value="1"/>
</dbReference>
<dbReference type="HAMAP" id="MF_01612">
    <property type="entry name" value="FO_synth_sub2"/>
    <property type="match status" value="1"/>
</dbReference>
<sequence length="463" mass="52214">MEMTLQTSNLDSKLKHADPIIAGILNNALSEKEIDIKDSVMLFSAKGTELELVCSVADELRKRRVGDIVTYVVNRNINFTNVCIKQCGFCAFSRDFREEEGYLLPIEEIVRRAKEAHELGATEVCIQAGLPPDMDGELYEKICREIKKEIPKMHIHGFSPEEILYAATRNGITIGDYLLRLKNAGVGTIPGTSAEILDQKMRDKISPGRISVKDWIKVIKTAHKIGIRSTSTMMYGHMESYVDRANHIGIIRKIQKETGGFTEFVPLNFIHTEAPMYKHGLHKGIQPGADSDDIMLTHAVSRIMLNNCIDNIQMSWVKTGGKMSQQLLKCGANDFGGTLINESISTAAGSQYGQLLKPKQIRRLVRDVGRVPAERNTTYKILRTFENEPNDEDLDNVDDSKFGSYFDLIKIKNSDTKEPRITKYNQDTLHTQLPVQLQQILELYRILKMQLGQLQSQSLPSNQ</sequence>
<dbReference type="InterPro" id="IPR058240">
    <property type="entry name" value="rSAM_sf"/>
</dbReference>
<dbReference type="EC" id="2.5.1.147" evidence="3"/>
<proteinExistence type="inferred from homology"/>
<dbReference type="NCBIfam" id="TIGR03551">
    <property type="entry name" value="F420_cofH"/>
    <property type="match status" value="1"/>
</dbReference>
<evidence type="ECO:0000256" key="4">
    <source>
        <dbReference type="ARBA" id="ARBA00022485"/>
    </source>
</evidence>
<dbReference type="EMBL" id="KF900361">
    <property type="protein sequence ID" value="AIE92286.1"/>
    <property type="molecule type" value="Genomic_DNA"/>
</dbReference>
<evidence type="ECO:0000256" key="9">
    <source>
        <dbReference type="ARBA" id="ARBA00023014"/>
    </source>
</evidence>
<dbReference type="GO" id="GO:0051539">
    <property type="term" value="F:4 iron, 4 sulfur cluster binding"/>
    <property type="evidence" value="ECO:0007669"/>
    <property type="project" value="UniProtKB-KW"/>
</dbReference>
<dbReference type="NCBIfam" id="NF005609">
    <property type="entry name" value="PRK07360.1"/>
    <property type="match status" value="1"/>
</dbReference>
<dbReference type="PROSITE" id="PS51918">
    <property type="entry name" value="RADICAL_SAM"/>
    <property type="match status" value="1"/>
</dbReference>
<dbReference type="SFLD" id="SFLDG01064">
    <property type="entry name" value="F420__menaquinone_cofactor_bio"/>
    <property type="match status" value="2"/>
</dbReference>
<organism evidence="12">
    <name type="scientific">uncultured marine thaumarchaeote AD1000_21_E03</name>
    <dbReference type="NCBI Taxonomy" id="1455900"/>
    <lineage>
        <taxon>Archaea</taxon>
        <taxon>Nitrososphaerota</taxon>
        <taxon>environmental samples</taxon>
    </lineage>
</organism>
<dbReference type="InterPro" id="IPR019940">
    <property type="entry name" value="CofH_family"/>
</dbReference>
<dbReference type="Gene3D" id="3.20.20.70">
    <property type="entry name" value="Aldolase class I"/>
    <property type="match status" value="1"/>
</dbReference>
<dbReference type="Pfam" id="PF04055">
    <property type="entry name" value="Radical_SAM"/>
    <property type="match status" value="1"/>
</dbReference>
<keyword evidence="9" id="KW-0411">Iron-sulfur</keyword>
<dbReference type="SFLD" id="SFLDF00343">
    <property type="entry name" value="aminofutalosine_synthase_(mqnE"/>
    <property type="match status" value="1"/>
</dbReference>
<dbReference type="InterPro" id="IPR020050">
    <property type="entry name" value="FO_synthase_su2"/>
</dbReference>
<dbReference type="SUPFAM" id="SSF102114">
    <property type="entry name" value="Radical SAM enzymes"/>
    <property type="match status" value="1"/>
</dbReference>
<dbReference type="GO" id="GO:0044689">
    <property type="term" value="F:7,8-didemethyl-8-hydroxy-5-deazariboflavin synthase activity"/>
    <property type="evidence" value="ECO:0007669"/>
    <property type="project" value="TreeGrafter"/>
</dbReference>
<evidence type="ECO:0000256" key="7">
    <source>
        <dbReference type="ARBA" id="ARBA00022723"/>
    </source>
</evidence>
<evidence type="ECO:0000256" key="6">
    <source>
        <dbReference type="ARBA" id="ARBA00022691"/>
    </source>
</evidence>
<evidence type="ECO:0000256" key="5">
    <source>
        <dbReference type="ARBA" id="ARBA00022679"/>
    </source>
</evidence>
<evidence type="ECO:0000256" key="8">
    <source>
        <dbReference type="ARBA" id="ARBA00023004"/>
    </source>
</evidence>
<dbReference type="AlphaFoldDB" id="A0A075FS18"/>
<evidence type="ECO:0000256" key="3">
    <source>
        <dbReference type="ARBA" id="ARBA00012289"/>
    </source>
</evidence>
<dbReference type="PANTHER" id="PTHR43076">
    <property type="entry name" value="FO SYNTHASE (COFH)"/>
    <property type="match status" value="1"/>
</dbReference>
<evidence type="ECO:0000313" key="12">
    <source>
        <dbReference type="EMBL" id="AIE92286.1"/>
    </source>
</evidence>
<dbReference type="InterPro" id="IPR007197">
    <property type="entry name" value="rSAM"/>
</dbReference>
<gene>
    <name evidence="12" type="primary">fbiC</name>
</gene>
<dbReference type="SFLD" id="SFLDS00029">
    <property type="entry name" value="Radical_SAM"/>
    <property type="match status" value="2"/>
</dbReference>
<evidence type="ECO:0000259" key="11">
    <source>
        <dbReference type="PROSITE" id="PS51918"/>
    </source>
</evidence>